<sequence length="231" mass="24612">MSVILLVRHGQASFGAADYDALSAAGHEQARVLGRDLAARGVVPDRIVRGELRRHRETAEGILEGLGSAGGSLPVTVDAGWDEFDFDHVLRVHTPSEESRSVMAAVGELPPERQRAVFQAFFEEATARWTGGSADHEYAESFPAFTARVVGALERAARATSGTTLVVSSGGPIGLATSHLLAGDASLWPQLNRVAVNTAVTKVISGRSGLHLSSFNTHAHLEHDKALLTYR</sequence>
<dbReference type="SUPFAM" id="SSF53254">
    <property type="entry name" value="Phosphoglycerate mutase-like"/>
    <property type="match status" value="1"/>
</dbReference>
<evidence type="ECO:0000313" key="2">
    <source>
        <dbReference type="EMBL" id="MDO7868103.1"/>
    </source>
</evidence>
<dbReference type="Proteomes" id="UP001233314">
    <property type="component" value="Unassembled WGS sequence"/>
</dbReference>
<dbReference type="InterPro" id="IPR051021">
    <property type="entry name" value="Mito_Ser/Thr_phosphatase"/>
</dbReference>
<keyword evidence="3" id="KW-1185">Reference proteome</keyword>
<accession>A0ABT9B0A5</accession>
<gene>
    <name evidence="2" type="ORF">Q5722_06950</name>
</gene>
<dbReference type="EC" id="3.1.3.-" evidence="2"/>
<comment type="caution">
    <text evidence="2">The sequence shown here is derived from an EMBL/GenBank/DDBJ whole genome shotgun (WGS) entry which is preliminary data.</text>
</comment>
<dbReference type="CDD" id="cd07067">
    <property type="entry name" value="HP_PGM_like"/>
    <property type="match status" value="1"/>
</dbReference>
<dbReference type="EMBL" id="JAUQTA010000001">
    <property type="protein sequence ID" value="MDO7868103.1"/>
    <property type="molecule type" value="Genomic_DNA"/>
</dbReference>
<dbReference type="PANTHER" id="PTHR20935">
    <property type="entry name" value="PHOSPHOGLYCERATE MUTASE-RELATED"/>
    <property type="match status" value="1"/>
</dbReference>
<proteinExistence type="predicted"/>
<reference evidence="2 3" key="1">
    <citation type="submission" date="2023-07" db="EMBL/GenBank/DDBJ databases">
        <title>Nocardioides sp. nov WY-20 isolated from soil.</title>
        <authorList>
            <person name="Liu B."/>
            <person name="Wan Y."/>
        </authorList>
    </citation>
    <scope>NUCLEOTIDE SEQUENCE [LARGE SCALE GENOMIC DNA]</scope>
    <source>
        <strain evidence="2 3">WY-20</strain>
    </source>
</reference>
<protein>
    <submittedName>
        <fullName evidence="2">Histidine phosphatase family protein</fullName>
        <ecNumber evidence="2">3.1.3.-</ecNumber>
    </submittedName>
</protein>
<name>A0ABT9B0A5_9ACTN</name>
<dbReference type="GO" id="GO:0016787">
    <property type="term" value="F:hydrolase activity"/>
    <property type="evidence" value="ECO:0007669"/>
    <property type="project" value="UniProtKB-KW"/>
</dbReference>
<dbReference type="PANTHER" id="PTHR20935:SF0">
    <property type="entry name" value="SERINE_THREONINE-PROTEIN PHOSPHATASE PGAM5, MITOCHONDRIAL"/>
    <property type="match status" value="1"/>
</dbReference>
<keyword evidence="1 2" id="KW-0378">Hydrolase</keyword>
<dbReference type="InterPro" id="IPR029033">
    <property type="entry name" value="His_PPase_superfam"/>
</dbReference>
<organism evidence="2 3">
    <name type="scientific">Nocardioides jiangxiensis</name>
    <dbReference type="NCBI Taxonomy" id="3064524"/>
    <lineage>
        <taxon>Bacteria</taxon>
        <taxon>Bacillati</taxon>
        <taxon>Actinomycetota</taxon>
        <taxon>Actinomycetes</taxon>
        <taxon>Propionibacteriales</taxon>
        <taxon>Nocardioidaceae</taxon>
        <taxon>Nocardioides</taxon>
    </lineage>
</organism>
<dbReference type="Gene3D" id="3.40.50.1240">
    <property type="entry name" value="Phosphoglycerate mutase-like"/>
    <property type="match status" value="1"/>
</dbReference>
<dbReference type="Pfam" id="PF00300">
    <property type="entry name" value="His_Phos_1"/>
    <property type="match status" value="1"/>
</dbReference>
<dbReference type="InterPro" id="IPR013078">
    <property type="entry name" value="His_Pase_superF_clade-1"/>
</dbReference>
<dbReference type="RefSeq" id="WP_305027479.1">
    <property type="nucleotide sequence ID" value="NZ_JAUQTA010000001.1"/>
</dbReference>
<evidence type="ECO:0000313" key="3">
    <source>
        <dbReference type="Proteomes" id="UP001233314"/>
    </source>
</evidence>
<dbReference type="SMART" id="SM00855">
    <property type="entry name" value="PGAM"/>
    <property type="match status" value="1"/>
</dbReference>
<evidence type="ECO:0000256" key="1">
    <source>
        <dbReference type="ARBA" id="ARBA00022801"/>
    </source>
</evidence>